<proteinExistence type="predicted"/>
<sequence length="158" mass="17859">MKKITIKTVEALSVYNILNASKLGELENADMVKALHLLRALKPIATKYDDECKDALEKLKPNDGEFDQKLQKFYDYNNMVRNLKADMKNLPMGAAEHEDFKKNVWEPYQARVNEALKESANKKNILKVETISEEALGKLSASNDWTGAQLTAVSELIT</sequence>
<dbReference type="Proteomes" id="UP000236735">
    <property type="component" value="Unassembled WGS sequence"/>
</dbReference>
<dbReference type="EMBL" id="FNUV01000001">
    <property type="protein sequence ID" value="SEF42187.1"/>
    <property type="molecule type" value="Genomic_DNA"/>
</dbReference>
<evidence type="ECO:0000313" key="2">
    <source>
        <dbReference type="Proteomes" id="UP000236735"/>
    </source>
</evidence>
<organism evidence="1 2">
    <name type="scientific">Xylanibacter ruminicola</name>
    <name type="common">Prevotella ruminicola</name>
    <dbReference type="NCBI Taxonomy" id="839"/>
    <lineage>
        <taxon>Bacteria</taxon>
        <taxon>Pseudomonadati</taxon>
        <taxon>Bacteroidota</taxon>
        <taxon>Bacteroidia</taxon>
        <taxon>Bacteroidales</taxon>
        <taxon>Prevotellaceae</taxon>
        <taxon>Xylanibacter</taxon>
    </lineage>
</organism>
<reference evidence="1 2" key="1">
    <citation type="submission" date="2016-10" db="EMBL/GenBank/DDBJ databases">
        <authorList>
            <person name="de Groot N.N."/>
        </authorList>
    </citation>
    <scope>NUCLEOTIDE SEQUENCE [LARGE SCALE GENOMIC DNA]</scope>
    <source>
        <strain evidence="1 2">AR32</strain>
    </source>
</reference>
<protein>
    <submittedName>
        <fullName evidence="1">Uncharacterized protein</fullName>
    </submittedName>
</protein>
<dbReference type="RefSeq" id="WP_103914954.1">
    <property type="nucleotide sequence ID" value="NZ_FNUV01000001.1"/>
</dbReference>
<gene>
    <name evidence="1" type="ORF">SAMN05216354_0351</name>
</gene>
<evidence type="ECO:0000313" key="1">
    <source>
        <dbReference type="EMBL" id="SEF42187.1"/>
    </source>
</evidence>
<name>A0A1H5RX47_XYLRU</name>
<dbReference type="AlphaFoldDB" id="A0A1H5RX47"/>
<accession>A0A1H5RX47</accession>